<feature type="active site" description="Nucleophile" evidence="8 9">
    <location>
        <position position="51"/>
    </location>
</feature>
<dbReference type="RefSeq" id="WP_188939521.1">
    <property type="nucleotide sequence ID" value="NZ_BMNA01000001.1"/>
</dbReference>
<dbReference type="InterPro" id="IPR036343">
    <property type="entry name" value="GluRdtase_N_sf"/>
</dbReference>
<comment type="pathway">
    <text evidence="1 8 13">Porphyrin-containing compound metabolism; protoporphyrin-IX biosynthesis; 5-aminolevulinate from L-glutamyl-tRNA(Glu): step 1/2.</text>
</comment>
<feature type="binding site" evidence="8 11">
    <location>
        <begin position="188"/>
        <end position="193"/>
    </location>
    <ligand>
        <name>NADP(+)</name>
        <dbReference type="ChEBI" id="CHEBI:58349"/>
    </ligand>
</feature>
<evidence type="ECO:0000256" key="4">
    <source>
        <dbReference type="ARBA" id="ARBA00022857"/>
    </source>
</evidence>
<keyword evidence="4 8" id="KW-0521">NADP</keyword>
<evidence type="ECO:0000256" key="5">
    <source>
        <dbReference type="ARBA" id="ARBA00023002"/>
    </source>
</evidence>
<reference evidence="17" key="2">
    <citation type="submission" date="2020-09" db="EMBL/GenBank/DDBJ databases">
        <authorList>
            <person name="Sun Q."/>
            <person name="Zhou Y."/>
        </authorList>
    </citation>
    <scope>NUCLEOTIDE SEQUENCE</scope>
    <source>
        <strain evidence="17">CGMCC 4.7308</strain>
    </source>
</reference>
<protein>
    <recommendedName>
        <fullName evidence="3 8">Glutamyl-tRNA reductase</fullName>
        <shortName evidence="8">GluTR</shortName>
        <ecNumber evidence="3 8">1.2.1.70</ecNumber>
    </recommendedName>
</protein>
<dbReference type="InterPro" id="IPR036453">
    <property type="entry name" value="GluRdtase_dimer_dom_sf"/>
</dbReference>
<dbReference type="InterPro" id="IPR000343">
    <property type="entry name" value="4pyrrol_synth_GluRdtase"/>
</dbReference>
<evidence type="ECO:0000256" key="2">
    <source>
        <dbReference type="ARBA" id="ARBA00005916"/>
    </source>
</evidence>
<dbReference type="HAMAP" id="MF_00087">
    <property type="entry name" value="Glu_tRNA_reductase"/>
    <property type="match status" value="1"/>
</dbReference>
<dbReference type="GO" id="GO:0019353">
    <property type="term" value="P:protoporphyrinogen IX biosynthetic process from glutamate"/>
    <property type="evidence" value="ECO:0007669"/>
    <property type="project" value="TreeGrafter"/>
</dbReference>
<name>A0A917SKN5_9ACTN</name>
<dbReference type="InterPro" id="IPR036291">
    <property type="entry name" value="NAD(P)-bd_dom_sf"/>
</dbReference>
<dbReference type="PANTHER" id="PTHR43013">
    <property type="entry name" value="GLUTAMYL-TRNA REDUCTASE"/>
    <property type="match status" value="1"/>
</dbReference>
<dbReference type="NCBIfam" id="NF000750">
    <property type="entry name" value="PRK00045.3-4"/>
    <property type="match status" value="1"/>
</dbReference>
<keyword evidence="18" id="KW-1185">Reference proteome</keyword>
<keyword evidence="6 8" id="KW-0627">Porphyrin biosynthesis</keyword>
<comment type="miscellaneous">
    <text evidence="8">During catalysis, the active site Cys acts as a nucleophile attacking the alpha-carbonyl group of tRNA-bound glutamate with the formation of a thioester intermediate between enzyme and glutamate, and the concomitant release of tRNA(Glu). The thioester intermediate is finally reduced by direct hydride transfer from NADPH, to form the product GSA.</text>
</comment>
<dbReference type="InterPro" id="IPR006151">
    <property type="entry name" value="Shikm_DH/Glu-tRNA_Rdtase"/>
</dbReference>
<evidence type="ECO:0000256" key="10">
    <source>
        <dbReference type="PIRSR" id="PIRSR000445-2"/>
    </source>
</evidence>
<dbReference type="GO" id="GO:0050661">
    <property type="term" value="F:NADP binding"/>
    <property type="evidence" value="ECO:0007669"/>
    <property type="project" value="InterPro"/>
</dbReference>
<evidence type="ECO:0000313" key="18">
    <source>
        <dbReference type="Proteomes" id="UP000655208"/>
    </source>
</evidence>
<feature type="site" description="Important for activity" evidence="8 12">
    <location>
        <position position="100"/>
    </location>
</feature>
<comment type="similarity">
    <text evidence="2 8 13">Belongs to the glutamyl-tRNA reductase family.</text>
</comment>
<dbReference type="NCBIfam" id="TIGR01035">
    <property type="entry name" value="hemA"/>
    <property type="match status" value="1"/>
</dbReference>
<feature type="domain" description="Quinate/shikimate 5-dehydrogenase/glutamyl-tRNA reductase" evidence="15">
    <location>
        <begin position="183"/>
        <end position="297"/>
    </location>
</feature>
<dbReference type="PIRSF" id="PIRSF000445">
    <property type="entry name" value="4pyrrol_synth_GluRdtase"/>
    <property type="match status" value="1"/>
</dbReference>
<dbReference type="GO" id="GO:0008883">
    <property type="term" value="F:glutamyl-tRNA reductase activity"/>
    <property type="evidence" value="ECO:0007669"/>
    <property type="project" value="UniProtKB-UniRule"/>
</dbReference>
<evidence type="ECO:0000256" key="1">
    <source>
        <dbReference type="ARBA" id="ARBA00005059"/>
    </source>
</evidence>
<dbReference type="EMBL" id="BMNA01000001">
    <property type="protein sequence ID" value="GGL84620.1"/>
    <property type="molecule type" value="Genomic_DNA"/>
</dbReference>
<feature type="domain" description="Glutamyl-tRNA reductase N-terminal" evidence="16">
    <location>
        <begin position="5"/>
        <end position="156"/>
    </location>
</feature>
<dbReference type="InterPro" id="IPR015895">
    <property type="entry name" value="4pyrrol_synth_GluRdtase_N"/>
</dbReference>
<dbReference type="PANTHER" id="PTHR43013:SF1">
    <property type="entry name" value="GLUTAMYL-TRNA REDUCTASE"/>
    <property type="match status" value="1"/>
</dbReference>
<comment type="catalytic activity">
    <reaction evidence="7 8 13">
        <text>(S)-4-amino-5-oxopentanoate + tRNA(Glu) + NADP(+) = L-glutamyl-tRNA(Glu) + NADPH + H(+)</text>
        <dbReference type="Rhea" id="RHEA:12344"/>
        <dbReference type="Rhea" id="RHEA-COMP:9663"/>
        <dbReference type="Rhea" id="RHEA-COMP:9680"/>
        <dbReference type="ChEBI" id="CHEBI:15378"/>
        <dbReference type="ChEBI" id="CHEBI:57501"/>
        <dbReference type="ChEBI" id="CHEBI:57783"/>
        <dbReference type="ChEBI" id="CHEBI:58349"/>
        <dbReference type="ChEBI" id="CHEBI:78442"/>
        <dbReference type="ChEBI" id="CHEBI:78520"/>
        <dbReference type="EC" id="1.2.1.70"/>
    </reaction>
</comment>
<feature type="binding site" evidence="8 10">
    <location>
        <begin position="115"/>
        <end position="117"/>
    </location>
    <ligand>
        <name>substrate</name>
    </ligand>
</feature>
<comment type="subunit">
    <text evidence="8">Homodimer.</text>
</comment>
<proteinExistence type="inferred from homology"/>
<gene>
    <name evidence="8 17" type="primary">hemA</name>
    <name evidence="17" type="ORF">GCM10011594_00280</name>
</gene>
<dbReference type="AlphaFoldDB" id="A0A917SKN5"/>
<dbReference type="InterPro" id="IPR015896">
    <property type="entry name" value="4pyrrol_synth_GluRdtase_dimer"/>
</dbReference>
<evidence type="ECO:0000256" key="11">
    <source>
        <dbReference type="PIRSR" id="PIRSR000445-3"/>
    </source>
</evidence>
<organism evidence="17 18">
    <name type="scientific">Nakamurella endophytica</name>
    <dbReference type="NCBI Taxonomy" id="1748367"/>
    <lineage>
        <taxon>Bacteria</taxon>
        <taxon>Bacillati</taxon>
        <taxon>Actinomycetota</taxon>
        <taxon>Actinomycetes</taxon>
        <taxon>Nakamurellales</taxon>
        <taxon>Nakamurellaceae</taxon>
        <taxon>Nakamurella</taxon>
    </lineage>
</organism>
<feature type="binding site" evidence="8 10">
    <location>
        <begin position="50"/>
        <end position="53"/>
    </location>
    <ligand>
        <name>substrate</name>
    </ligand>
</feature>
<evidence type="ECO:0000256" key="3">
    <source>
        <dbReference type="ARBA" id="ARBA00012970"/>
    </source>
</evidence>
<sequence>MLMVIGASHHDLDLHQLERLSEHAVGLRSALSDLVRAPGSPVSGAVMLSTCNRLEIYLDARLFHDAVDAVTATVAAVAGVPADEVATVARVRVGAPVAAHLFTVASGLDSMVVGEAEISGQVSRALSAAQAAGTTTPPLHTLFQSALRTARRVTAGTPLGSAGRSVVTVALDLVEPAPAPGGSALVIGTGAYARVSVAALRARGVTDIRIHSASGRAQAFADAHQAQAVPAGQLVEALAKVDLVVSCSGGRAAALDGSTVAAAVALRPSPLRIVDLALPADVPEDVRALPGVVVVDLRTVAVGVAPEHREAITAAQDVVIDAVARFEDEQAARQLDPAVVALRRHVSGAVQKELDRLRAKYDGDVAAEVELSLHRVTQSLLHTPTLRARELARTGDAAHYLQALHTLFGIELPAGTGTAEPHG</sequence>
<dbReference type="FunFam" id="3.30.460.30:FF:000001">
    <property type="entry name" value="Glutamyl-tRNA reductase"/>
    <property type="match status" value="1"/>
</dbReference>
<comment type="function">
    <text evidence="8">Catalyzes the NADPH-dependent reduction of glutamyl-tRNA(Glu) to glutamate 1-semialdehyde (GSA).</text>
</comment>
<dbReference type="EC" id="1.2.1.70" evidence="3 8"/>
<evidence type="ECO:0000259" key="14">
    <source>
        <dbReference type="Pfam" id="PF00745"/>
    </source>
</evidence>
<dbReference type="Pfam" id="PF05201">
    <property type="entry name" value="GlutR_N"/>
    <property type="match status" value="1"/>
</dbReference>
<evidence type="ECO:0000259" key="15">
    <source>
        <dbReference type="Pfam" id="PF01488"/>
    </source>
</evidence>
<accession>A0A917SKN5</accession>
<feature type="binding site" evidence="8 10">
    <location>
        <position position="121"/>
    </location>
    <ligand>
        <name>substrate</name>
    </ligand>
</feature>
<evidence type="ECO:0000313" key="17">
    <source>
        <dbReference type="EMBL" id="GGL84620.1"/>
    </source>
</evidence>
<evidence type="ECO:0000256" key="8">
    <source>
        <dbReference type="HAMAP-Rule" id="MF_00087"/>
    </source>
</evidence>
<dbReference type="Proteomes" id="UP000655208">
    <property type="component" value="Unassembled WGS sequence"/>
</dbReference>
<evidence type="ECO:0000256" key="6">
    <source>
        <dbReference type="ARBA" id="ARBA00023244"/>
    </source>
</evidence>
<dbReference type="SUPFAM" id="SSF51735">
    <property type="entry name" value="NAD(P)-binding Rossmann-fold domains"/>
    <property type="match status" value="1"/>
</dbReference>
<dbReference type="Gene3D" id="3.30.460.30">
    <property type="entry name" value="Glutamyl-tRNA reductase, N-terminal domain"/>
    <property type="match status" value="1"/>
</dbReference>
<comment type="domain">
    <text evidence="8">Possesses an unusual extended V-shaped dimeric structure with each monomer consisting of three distinct domains arranged along a curved 'spinal' alpha-helix. The N-terminal catalytic domain specifically recognizes the glutamate moiety of the substrate. The second domain is the NADPH-binding domain, and the third C-terminal domain is responsible for dimerization.</text>
</comment>
<dbReference type="Pfam" id="PF01488">
    <property type="entry name" value="Shikimate_DH"/>
    <property type="match status" value="1"/>
</dbReference>
<comment type="caution">
    <text evidence="17">The sequence shown here is derived from an EMBL/GenBank/DDBJ whole genome shotgun (WGS) entry which is preliminary data.</text>
</comment>
<evidence type="ECO:0000256" key="13">
    <source>
        <dbReference type="RuleBase" id="RU000584"/>
    </source>
</evidence>
<reference evidence="17" key="1">
    <citation type="journal article" date="2014" name="Int. J. Syst. Evol. Microbiol.">
        <title>Complete genome sequence of Corynebacterium casei LMG S-19264T (=DSM 44701T), isolated from a smear-ripened cheese.</title>
        <authorList>
            <consortium name="US DOE Joint Genome Institute (JGI-PGF)"/>
            <person name="Walter F."/>
            <person name="Albersmeier A."/>
            <person name="Kalinowski J."/>
            <person name="Ruckert C."/>
        </authorList>
    </citation>
    <scope>NUCLEOTIDE SEQUENCE</scope>
    <source>
        <strain evidence="17">CGMCC 4.7308</strain>
    </source>
</reference>
<evidence type="ECO:0000256" key="9">
    <source>
        <dbReference type="PIRSR" id="PIRSR000445-1"/>
    </source>
</evidence>
<evidence type="ECO:0000256" key="12">
    <source>
        <dbReference type="PIRSR" id="PIRSR000445-4"/>
    </source>
</evidence>
<dbReference type="Pfam" id="PF00745">
    <property type="entry name" value="GlutR_dimer"/>
    <property type="match status" value="1"/>
</dbReference>
<dbReference type="SUPFAM" id="SSF69742">
    <property type="entry name" value="Glutamyl tRNA-reductase catalytic, N-terminal domain"/>
    <property type="match status" value="1"/>
</dbReference>
<evidence type="ECO:0000256" key="7">
    <source>
        <dbReference type="ARBA" id="ARBA00047464"/>
    </source>
</evidence>
<feature type="binding site" evidence="8 10">
    <location>
        <position position="110"/>
    </location>
    <ligand>
        <name>substrate</name>
    </ligand>
</feature>
<dbReference type="SUPFAM" id="SSF69075">
    <property type="entry name" value="Glutamyl tRNA-reductase dimerization domain"/>
    <property type="match status" value="1"/>
</dbReference>
<evidence type="ECO:0000259" key="16">
    <source>
        <dbReference type="Pfam" id="PF05201"/>
    </source>
</evidence>
<dbReference type="Gene3D" id="3.40.50.720">
    <property type="entry name" value="NAD(P)-binding Rossmann-like Domain"/>
    <property type="match status" value="1"/>
</dbReference>
<feature type="domain" description="Tetrapyrrole biosynthesis glutamyl-tRNA reductase dimerisation" evidence="14">
    <location>
        <begin position="315"/>
        <end position="410"/>
    </location>
</feature>
<keyword evidence="5 8" id="KW-0560">Oxidoreductase</keyword>